<keyword evidence="3" id="KW-1185">Reference proteome</keyword>
<evidence type="ECO:0000256" key="1">
    <source>
        <dbReference type="PROSITE-ProRule" id="PRU00339"/>
    </source>
</evidence>
<dbReference type="AlphaFoldDB" id="H1Y4S1"/>
<proteinExistence type="predicted"/>
<dbReference type="PROSITE" id="PS50005">
    <property type="entry name" value="TPR"/>
    <property type="match status" value="1"/>
</dbReference>
<protein>
    <submittedName>
        <fullName evidence="2">Tetratricopeptide domain-containing protein</fullName>
    </submittedName>
</protein>
<dbReference type="RefSeq" id="WP_008508861.1">
    <property type="nucleotide sequence ID" value="NZ_CM001403.1"/>
</dbReference>
<dbReference type="OrthoDB" id="1522549at2"/>
<sequence length="949" mass="108081">MLLIVKKKLRLRPSLKFIIKLNFWMLGVLLAGCTLEKKSAFNRSMQNLTARYNILFNANEILKQKQEDYALGYVDAYDRLLSVYQDTTAKTATPDKQLESVIKRANTIISEKDQSHYIGDAYLVLGKANYLEANFYNAIEFLNYVIRSYPQQKNLVQEARVWKARSLMRIDQMLLADTVLDTALLSIFPKQKNIADVYATRLQYDMDVEKYQHAEDMAKQAIHYSQDAKHRLRWTFILAQLQENNHKPDEAVTNYTRVVNSNAPFEMAFNASLNRIRIQENQNGQKLSRTAALLKLLKDDKNQDFIDQIYFQIGELYLAQGNIDDAIKNFKLSVRKSTKNLNQKGLSYLRLADISFKNKADYADAKKYYDSTLTNLSPNYPGYQIIYKKANNLQLLTDRLQTIAREDTLQMLAKMDEGDRMAKTLAMANARILQQKTISNNTASALNNNAGQFKQSSASVSNNASTFYFYNSSAISQGFTDFKRVWGNRPLADNWRRSVKSPNESNSAPVAATIQSLSSSAYPSQAQKTAADVMSNKIQQDILQNIPLTPGQLLQSNSRILNAYTDIASFYRDILDDRKEAIATYELILTRFPNTANRASFYYNLYRLYSDIDQTKSDYYKNLILKEYPESNFAKVILDPDFNQKLNDKNAEYTAFYNQLFDMVAKRNYPDAILRANELIDQHAGNNQTSQVYYLRAVAMGHAQTLDPFRKELQEIVDKFPDDRLVTPLVKQHLTFIDANEAEIRQRPTVLVDGDPNEIPFLLRPIDVTPGIPYRPIAKTQPVTAPVKKGQPAVNVVKPATQPVSNTAPVVSPPATNTTQPVATVKEARSIFSLKDSTNYYFVIDVATNTVSLAPSRFGIGQFNRANLPGSTIKHQLKPVADHQLIYVGRFGSLATVKDYARAIAPLLPQIMKVPADKYNFFIITQENLDKLADKKTLDSYFDFYQKKY</sequence>
<dbReference type="InterPro" id="IPR011990">
    <property type="entry name" value="TPR-like_helical_dom_sf"/>
</dbReference>
<accession>H1Y4S1</accession>
<dbReference type="InterPro" id="IPR019734">
    <property type="entry name" value="TPR_rpt"/>
</dbReference>
<organism evidence="2 3">
    <name type="scientific">Mucilaginibacter paludis DSM 18603</name>
    <dbReference type="NCBI Taxonomy" id="714943"/>
    <lineage>
        <taxon>Bacteria</taxon>
        <taxon>Pseudomonadati</taxon>
        <taxon>Bacteroidota</taxon>
        <taxon>Sphingobacteriia</taxon>
        <taxon>Sphingobacteriales</taxon>
        <taxon>Sphingobacteriaceae</taxon>
        <taxon>Mucilaginibacter</taxon>
    </lineage>
</organism>
<keyword evidence="1" id="KW-0802">TPR repeat</keyword>
<name>H1Y4S1_9SPHI</name>
<gene>
    <name evidence="2" type="ORF">Mucpa_4024</name>
</gene>
<dbReference type="PROSITE" id="PS51257">
    <property type="entry name" value="PROKAR_LIPOPROTEIN"/>
    <property type="match status" value="1"/>
</dbReference>
<dbReference type="Proteomes" id="UP000002774">
    <property type="component" value="Chromosome"/>
</dbReference>
<dbReference type="Pfam" id="PF13181">
    <property type="entry name" value="TPR_8"/>
    <property type="match status" value="1"/>
</dbReference>
<dbReference type="EMBL" id="CM001403">
    <property type="protein sequence ID" value="EHQ28115.1"/>
    <property type="molecule type" value="Genomic_DNA"/>
</dbReference>
<dbReference type="Gene3D" id="1.25.40.10">
    <property type="entry name" value="Tetratricopeptide repeat domain"/>
    <property type="match status" value="3"/>
</dbReference>
<dbReference type="STRING" id="714943.Mucpa_4024"/>
<feature type="repeat" description="TPR" evidence="1">
    <location>
        <begin position="307"/>
        <end position="340"/>
    </location>
</feature>
<reference evidence="2" key="1">
    <citation type="submission" date="2011-09" db="EMBL/GenBank/DDBJ databases">
        <title>The permanent draft genome of Mucilaginibacter paludis DSM 18603.</title>
        <authorList>
            <consortium name="US DOE Joint Genome Institute (JGI-PGF)"/>
            <person name="Lucas S."/>
            <person name="Han J."/>
            <person name="Lapidus A."/>
            <person name="Bruce D."/>
            <person name="Goodwin L."/>
            <person name="Pitluck S."/>
            <person name="Peters L."/>
            <person name="Kyrpides N."/>
            <person name="Mavromatis K."/>
            <person name="Ivanova N."/>
            <person name="Mikhailova N."/>
            <person name="Held B."/>
            <person name="Detter J.C."/>
            <person name="Tapia R."/>
            <person name="Han C."/>
            <person name="Land M."/>
            <person name="Hauser L."/>
            <person name="Markowitz V."/>
            <person name="Cheng J.-F."/>
            <person name="Hugenholtz P."/>
            <person name="Woyke T."/>
            <person name="Wu D."/>
            <person name="Tindall B."/>
            <person name="Brambilla E."/>
            <person name="Klenk H.-P."/>
            <person name="Eisen J.A."/>
        </authorList>
    </citation>
    <scope>NUCLEOTIDE SEQUENCE [LARGE SCALE GENOMIC DNA]</scope>
    <source>
        <strain evidence="2">DSM 18603</strain>
    </source>
</reference>
<dbReference type="SMART" id="SM00028">
    <property type="entry name" value="TPR"/>
    <property type="match status" value="3"/>
</dbReference>
<evidence type="ECO:0000313" key="3">
    <source>
        <dbReference type="Proteomes" id="UP000002774"/>
    </source>
</evidence>
<evidence type="ECO:0000313" key="2">
    <source>
        <dbReference type="EMBL" id="EHQ28115.1"/>
    </source>
</evidence>
<dbReference type="SUPFAM" id="SSF48452">
    <property type="entry name" value="TPR-like"/>
    <property type="match status" value="1"/>
</dbReference>
<dbReference type="eggNOG" id="COG0457">
    <property type="taxonomic scope" value="Bacteria"/>
</dbReference>
<dbReference type="HOGENOM" id="CLU_007706_1_0_10"/>